<gene>
    <name evidence="1" type="ORF">Bfra_003783</name>
</gene>
<accession>A0A8H6AXH7</accession>
<keyword evidence="2" id="KW-1185">Reference proteome</keyword>
<sequence length="87" mass="9979">MACTLPNRIKVGLDAMQTYASNPRAMSKIMRTILRTVPSIRFETMVSIVYKKTIERVCDEEKLITSRDVLASEVFGYGVHIFERHDV</sequence>
<dbReference type="RefSeq" id="XP_037194275.1">
    <property type="nucleotide sequence ID" value="XM_037334188.1"/>
</dbReference>
<dbReference type="Proteomes" id="UP000531561">
    <property type="component" value="Unassembled WGS sequence"/>
</dbReference>
<evidence type="ECO:0000313" key="2">
    <source>
        <dbReference type="Proteomes" id="UP000531561"/>
    </source>
</evidence>
<comment type="caution">
    <text evidence="1">The sequence shown here is derived from an EMBL/GenBank/DDBJ whole genome shotgun (WGS) entry which is preliminary data.</text>
</comment>
<dbReference type="AlphaFoldDB" id="A0A8H6AXH7"/>
<proteinExistence type="predicted"/>
<evidence type="ECO:0000313" key="1">
    <source>
        <dbReference type="EMBL" id="KAF5875329.1"/>
    </source>
</evidence>
<protein>
    <submittedName>
        <fullName evidence="1">Uncharacterized protein</fullName>
    </submittedName>
</protein>
<name>A0A8H6AXH7_9HELO</name>
<organism evidence="1 2">
    <name type="scientific">Botrytis fragariae</name>
    <dbReference type="NCBI Taxonomy" id="1964551"/>
    <lineage>
        <taxon>Eukaryota</taxon>
        <taxon>Fungi</taxon>
        <taxon>Dikarya</taxon>
        <taxon>Ascomycota</taxon>
        <taxon>Pezizomycotina</taxon>
        <taxon>Leotiomycetes</taxon>
        <taxon>Helotiales</taxon>
        <taxon>Sclerotiniaceae</taxon>
        <taxon>Botrytis</taxon>
    </lineage>
</organism>
<reference evidence="1 2" key="1">
    <citation type="journal article" date="2020" name="Phytopathology">
        <title>A high-quality genome resource of Botrytis fragariae, a new and rapidly spreading fungal pathogen causing strawberry gray mold in the U.S.A.</title>
        <authorList>
            <person name="Wu Y."/>
            <person name="Saski C.A."/>
            <person name="Schnabel G."/>
            <person name="Xiao S."/>
            <person name="Hu M."/>
        </authorList>
    </citation>
    <scope>NUCLEOTIDE SEQUENCE [LARGE SCALE GENOMIC DNA]</scope>
    <source>
        <strain evidence="1 2">BVB16</strain>
    </source>
</reference>
<dbReference type="GeneID" id="59257880"/>
<dbReference type="EMBL" id="JABFCT010000006">
    <property type="protein sequence ID" value="KAF5875329.1"/>
    <property type="molecule type" value="Genomic_DNA"/>
</dbReference>